<feature type="active site" evidence="4">
    <location>
        <position position="189"/>
    </location>
</feature>
<dbReference type="AlphaFoldDB" id="A0AA38XBS2"/>
<evidence type="ECO:0000256" key="4">
    <source>
        <dbReference type="PIRSR" id="PIRSR000103-1"/>
    </source>
</evidence>
<comment type="similarity">
    <text evidence="1">Belongs to the HIBADH-related family. NP60 subfamily.</text>
</comment>
<dbReference type="Proteomes" id="UP001172673">
    <property type="component" value="Unassembled WGS sequence"/>
</dbReference>
<feature type="domain" description="6-phosphogluconate dehydrogenase NADP-binding" evidence="5">
    <location>
        <begin position="13"/>
        <end position="166"/>
    </location>
</feature>
<dbReference type="InterPro" id="IPR029154">
    <property type="entry name" value="HIBADH-like_NADP-bd"/>
</dbReference>
<dbReference type="SUPFAM" id="SSF51735">
    <property type="entry name" value="NAD(P)-binding Rossmann-fold domains"/>
    <property type="match status" value="1"/>
</dbReference>
<proteinExistence type="inferred from homology"/>
<evidence type="ECO:0000256" key="2">
    <source>
        <dbReference type="ARBA" id="ARBA00023002"/>
    </source>
</evidence>
<dbReference type="Pfam" id="PF14833">
    <property type="entry name" value="NAD_binding_11"/>
    <property type="match status" value="1"/>
</dbReference>
<dbReference type="GO" id="GO:0016491">
    <property type="term" value="F:oxidoreductase activity"/>
    <property type="evidence" value="ECO:0007669"/>
    <property type="project" value="UniProtKB-KW"/>
</dbReference>
<dbReference type="Pfam" id="PF03446">
    <property type="entry name" value="NAD_binding_2"/>
    <property type="match status" value="1"/>
</dbReference>
<dbReference type="Gene3D" id="3.40.50.720">
    <property type="entry name" value="NAD(P)-binding Rossmann-like Domain"/>
    <property type="match status" value="1"/>
</dbReference>
<dbReference type="InterPro" id="IPR051265">
    <property type="entry name" value="HIBADH-related_NP60_sf"/>
</dbReference>
<sequence>MTKAVLKTIMESQIAWIGVGIMGKTEKGMVKNITQKAGLSKPIIIYDISEDRLNQVHAEIQGTVKAKSIKEAAARAQIIFYSVPDDRACLSVLNDILSAGVKGKLIIDCSTIHPDTTNSEARRVEAGGGRFVACPVFGAAAMADAGQLICVLAGQKDAVDEVKPFCAGVMGKSNIDLSGEEPGQATRLKVLGNSFVLNMVEALSEGLVVAEKSGLGGRNLHKFIEIMFPGPYTAYSTRMLTGDYYKHDKPLFSVDLARKDARHAQSIAQQSGTVMRNVELADNYLKIVQEHKGSAGELAAMYGAKRLEAGLPFEN</sequence>
<evidence type="ECO:0000256" key="3">
    <source>
        <dbReference type="ARBA" id="ARBA00023027"/>
    </source>
</evidence>
<accession>A0AA38XBS2</accession>
<dbReference type="InterPro" id="IPR006115">
    <property type="entry name" value="6PGDH_NADP-bd"/>
</dbReference>
<comment type="caution">
    <text evidence="7">The sequence shown here is derived from an EMBL/GenBank/DDBJ whole genome shotgun (WGS) entry which is preliminary data.</text>
</comment>
<name>A0AA38XBS2_9EURO</name>
<dbReference type="Gene3D" id="1.10.1040.10">
    <property type="entry name" value="N-(1-d-carboxylethyl)-l-norvaline Dehydrogenase, domain 2"/>
    <property type="match status" value="1"/>
</dbReference>
<dbReference type="SUPFAM" id="SSF48179">
    <property type="entry name" value="6-phosphogluconate dehydrogenase C-terminal domain-like"/>
    <property type="match status" value="1"/>
</dbReference>
<keyword evidence="8" id="KW-1185">Reference proteome</keyword>
<keyword evidence="2" id="KW-0560">Oxidoreductase</keyword>
<evidence type="ECO:0000256" key="1">
    <source>
        <dbReference type="ARBA" id="ARBA00007598"/>
    </source>
</evidence>
<dbReference type="PIRSF" id="PIRSF000103">
    <property type="entry name" value="HIBADH"/>
    <property type="match status" value="1"/>
</dbReference>
<keyword evidence="3" id="KW-0520">NAD</keyword>
<evidence type="ECO:0000313" key="8">
    <source>
        <dbReference type="Proteomes" id="UP001172673"/>
    </source>
</evidence>
<organism evidence="7 8">
    <name type="scientific">Cladophialophora chaetospira</name>
    <dbReference type="NCBI Taxonomy" id="386627"/>
    <lineage>
        <taxon>Eukaryota</taxon>
        <taxon>Fungi</taxon>
        <taxon>Dikarya</taxon>
        <taxon>Ascomycota</taxon>
        <taxon>Pezizomycotina</taxon>
        <taxon>Eurotiomycetes</taxon>
        <taxon>Chaetothyriomycetidae</taxon>
        <taxon>Chaetothyriales</taxon>
        <taxon>Herpotrichiellaceae</taxon>
        <taxon>Cladophialophora</taxon>
    </lineage>
</organism>
<dbReference type="InterPro" id="IPR036291">
    <property type="entry name" value="NAD(P)-bd_dom_sf"/>
</dbReference>
<dbReference type="GO" id="GO:0050661">
    <property type="term" value="F:NADP binding"/>
    <property type="evidence" value="ECO:0007669"/>
    <property type="project" value="InterPro"/>
</dbReference>
<dbReference type="InterPro" id="IPR013328">
    <property type="entry name" value="6PGD_dom2"/>
</dbReference>
<evidence type="ECO:0008006" key="9">
    <source>
        <dbReference type="Google" id="ProtNLM"/>
    </source>
</evidence>
<dbReference type="PANTHER" id="PTHR43580">
    <property type="entry name" value="OXIDOREDUCTASE GLYR1-RELATED"/>
    <property type="match status" value="1"/>
</dbReference>
<dbReference type="InterPro" id="IPR015815">
    <property type="entry name" value="HIBADH-related"/>
</dbReference>
<evidence type="ECO:0000259" key="6">
    <source>
        <dbReference type="Pfam" id="PF14833"/>
    </source>
</evidence>
<dbReference type="PANTHER" id="PTHR43580:SF3">
    <property type="entry name" value="6-PHOSPHOGLUCONATE DEHYDROGENASE FAMILY PROTEIN (AFU_ORTHOLOGUE AFUA_2G11600)"/>
    <property type="match status" value="1"/>
</dbReference>
<protein>
    <recommendedName>
        <fullName evidence="9">Oxidoreductase YfjR</fullName>
    </recommendedName>
</protein>
<dbReference type="InterPro" id="IPR008927">
    <property type="entry name" value="6-PGluconate_DH-like_C_sf"/>
</dbReference>
<dbReference type="GO" id="GO:0051287">
    <property type="term" value="F:NAD binding"/>
    <property type="evidence" value="ECO:0007669"/>
    <property type="project" value="InterPro"/>
</dbReference>
<dbReference type="EMBL" id="JAPDRK010000007">
    <property type="protein sequence ID" value="KAJ9610432.1"/>
    <property type="molecule type" value="Genomic_DNA"/>
</dbReference>
<evidence type="ECO:0000259" key="5">
    <source>
        <dbReference type="Pfam" id="PF03446"/>
    </source>
</evidence>
<reference evidence="7" key="1">
    <citation type="submission" date="2022-10" db="EMBL/GenBank/DDBJ databases">
        <title>Culturing micro-colonial fungi from biological soil crusts in the Mojave desert and describing Neophaeococcomyces mojavensis, and introducing the new genera and species Taxawa tesnikishii.</title>
        <authorList>
            <person name="Kurbessoian T."/>
            <person name="Stajich J.E."/>
        </authorList>
    </citation>
    <scope>NUCLEOTIDE SEQUENCE</scope>
    <source>
        <strain evidence="7">TK_41</strain>
    </source>
</reference>
<gene>
    <name evidence="7" type="ORF">H2200_005209</name>
</gene>
<evidence type="ECO:0000313" key="7">
    <source>
        <dbReference type="EMBL" id="KAJ9610432.1"/>
    </source>
</evidence>
<feature type="domain" description="3-hydroxyisobutyrate dehydrogenase-like NAD-binding" evidence="6">
    <location>
        <begin position="183"/>
        <end position="302"/>
    </location>
</feature>